<keyword evidence="2" id="KW-1185">Reference proteome</keyword>
<proteinExistence type="predicted"/>
<sequence>MEKKAAPTMRMFKGLIKGPGQSSSHAAVPNCRLPSHIEWLGHGQGADCVSHNGVETFGYVLMILPQVHLRKPCYDFYFP</sequence>
<accession>A0A2A2I7C5</accession>
<reference evidence="1 2" key="1">
    <citation type="submission" date="2017-08" db="EMBL/GenBank/DDBJ databases">
        <title>Virgibacillus indicus sp. nov. and Virgibacillus profoundi sp. nov, two moderately halophilic bacteria isolated from marine sediment by using the Microfluidic Streak Plate.</title>
        <authorList>
            <person name="Xu B."/>
            <person name="Hu B."/>
            <person name="Wang J."/>
            <person name="Zhu Y."/>
            <person name="Huang L."/>
            <person name="Du W."/>
            <person name="Huang Y."/>
        </authorList>
    </citation>
    <scope>NUCLEOTIDE SEQUENCE [LARGE SCALE GENOMIC DNA]</scope>
    <source>
        <strain evidence="1 2">IO3-P3-H5</strain>
    </source>
</reference>
<dbReference type="EMBL" id="NPOA01000147">
    <property type="protein sequence ID" value="PAV27557.1"/>
    <property type="molecule type" value="Genomic_DNA"/>
</dbReference>
<organism evidence="1 2">
    <name type="scientific">Virgibacillus profundi</name>
    <dbReference type="NCBI Taxonomy" id="2024555"/>
    <lineage>
        <taxon>Bacteria</taxon>
        <taxon>Bacillati</taxon>
        <taxon>Bacillota</taxon>
        <taxon>Bacilli</taxon>
        <taxon>Bacillales</taxon>
        <taxon>Bacillaceae</taxon>
        <taxon>Virgibacillus</taxon>
    </lineage>
</organism>
<gene>
    <name evidence="1" type="ORF">CIL05_21720</name>
</gene>
<protein>
    <submittedName>
        <fullName evidence="1">Uncharacterized protein</fullName>
    </submittedName>
</protein>
<comment type="caution">
    <text evidence="1">The sequence shown here is derived from an EMBL/GenBank/DDBJ whole genome shotgun (WGS) entry which is preliminary data.</text>
</comment>
<dbReference type="Proteomes" id="UP000218887">
    <property type="component" value="Unassembled WGS sequence"/>
</dbReference>
<evidence type="ECO:0000313" key="2">
    <source>
        <dbReference type="Proteomes" id="UP000218887"/>
    </source>
</evidence>
<evidence type="ECO:0000313" key="1">
    <source>
        <dbReference type="EMBL" id="PAV27557.1"/>
    </source>
</evidence>
<dbReference type="AlphaFoldDB" id="A0A2A2I7C5"/>
<name>A0A2A2I7C5_9BACI</name>